<dbReference type="InterPro" id="IPR036431">
    <property type="entry name" value="ARID_dom_sf"/>
</dbReference>
<dbReference type="InterPro" id="IPR027417">
    <property type="entry name" value="P-loop_NTPase"/>
</dbReference>
<keyword evidence="6" id="KW-0547">Nucleotide-binding</keyword>
<keyword evidence="12" id="KW-1185">Reference proteome</keyword>
<dbReference type="GO" id="GO:0004017">
    <property type="term" value="F:AMP kinase activity"/>
    <property type="evidence" value="ECO:0007669"/>
    <property type="project" value="UniProtKB-EC"/>
</dbReference>
<dbReference type="InterPro" id="IPR001606">
    <property type="entry name" value="ARID_dom"/>
</dbReference>
<dbReference type="Gene3D" id="1.10.150.60">
    <property type="entry name" value="ARID DNA-binding domain"/>
    <property type="match status" value="1"/>
</dbReference>
<dbReference type="EC" id="2.7.4.3" evidence="4"/>
<feature type="region of interest" description="Disordered" evidence="9">
    <location>
        <begin position="364"/>
        <end position="462"/>
    </location>
</feature>
<feature type="compositionally biased region" description="Basic and acidic residues" evidence="9">
    <location>
        <begin position="441"/>
        <end position="455"/>
    </location>
</feature>
<reference evidence="11 12" key="1">
    <citation type="journal article" date="2024" name="Nat. Commun.">
        <title>Phylogenomics reveals the evolutionary origins of lichenization in chlorophyte algae.</title>
        <authorList>
            <person name="Puginier C."/>
            <person name="Libourel C."/>
            <person name="Otte J."/>
            <person name="Skaloud P."/>
            <person name="Haon M."/>
            <person name="Grisel S."/>
            <person name="Petersen M."/>
            <person name="Berrin J.G."/>
            <person name="Delaux P.M."/>
            <person name="Dal Grande F."/>
            <person name="Keller J."/>
        </authorList>
    </citation>
    <scope>NUCLEOTIDE SEQUENCE [LARGE SCALE GENOMIC DNA]</scope>
    <source>
        <strain evidence="11 12">SAG 2036</strain>
    </source>
</reference>
<dbReference type="PROSITE" id="PS51011">
    <property type="entry name" value="ARID"/>
    <property type="match status" value="1"/>
</dbReference>
<dbReference type="CDD" id="cd16100">
    <property type="entry name" value="ARID"/>
    <property type="match status" value="1"/>
</dbReference>
<evidence type="ECO:0000256" key="9">
    <source>
        <dbReference type="SAM" id="MobiDB-lite"/>
    </source>
</evidence>
<evidence type="ECO:0000256" key="2">
    <source>
        <dbReference type="ARBA" id="ARBA00003053"/>
    </source>
</evidence>
<dbReference type="Pfam" id="PF05191">
    <property type="entry name" value="ADK_lid"/>
    <property type="match status" value="1"/>
</dbReference>
<dbReference type="Proteomes" id="UP001465755">
    <property type="component" value="Unassembled WGS sequence"/>
</dbReference>
<dbReference type="PANTHER" id="PTHR23359">
    <property type="entry name" value="NUCLEOTIDE KINASE"/>
    <property type="match status" value="1"/>
</dbReference>
<dbReference type="InterPro" id="IPR010919">
    <property type="entry name" value="SAND-like_dom_sf"/>
</dbReference>
<dbReference type="FunFam" id="3.40.50.300:FF:000106">
    <property type="entry name" value="Adenylate kinase mitochondrial"/>
    <property type="match status" value="1"/>
</dbReference>
<dbReference type="SMART" id="SM01014">
    <property type="entry name" value="ARID"/>
    <property type="match status" value="1"/>
</dbReference>
<keyword evidence="7" id="KW-0418">Kinase</keyword>
<dbReference type="CDD" id="cd01428">
    <property type="entry name" value="ADK"/>
    <property type="match status" value="1"/>
</dbReference>
<evidence type="ECO:0000313" key="12">
    <source>
        <dbReference type="Proteomes" id="UP001465755"/>
    </source>
</evidence>
<dbReference type="InterPro" id="IPR007862">
    <property type="entry name" value="Adenylate_kinase_lid-dom"/>
</dbReference>
<dbReference type="PROSITE" id="PS00113">
    <property type="entry name" value="ADENYLATE_KINASE"/>
    <property type="match status" value="1"/>
</dbReference>
<evidence type="ECO:0000256" key="3">
    <source>
        <dbReference type="ARBA" id="ARBA00007220"/>
    </source>
</evidence>
<evidence type="ECO:0000313" key="11">
    <source>
        <dbReference type="EMBL" id="KAK9807236.1"/>
    </source>
</evidence>
<dbReference type="Pfam" id="PF00406">
    <property type="entry name" value="ADK"/>
    <property type="match status" value="1"/>
</dbReference>
<evidence type="ECO:0000256" key="4">
    <source>
        <dbReference type="ARBA" id="ARBA00012955"/>
    </source>
</evidence>
<evidence type="ECO:0000256" key="5">
    <source>
        <dbReference type="ARBA" id="ARBA00022679"/>
    </source>
</evidence>
<dbReference type="InterPro" id="IPR000850">
    <property type="entry name" value="Adenylat/UMP-CMP_kin"/>
</dbReference>
<comment type="catalytic activity">
    <reaction evidence="1">
        <text>AMP + ATP = 2 ADP</text>
        <dbReference type="Rhea" id="RHEA:12973"/>
        <dbReference type="ChEBI" id="CHEBI:30616"/>
        <dbReference type="ChEBI" id="CHEBI:456215"/>
        <dbReference type="ChEBI" id="CHEBI:456216"/>
        <dbReference type="EC" id="2.7.4.3"/>
    </reaction>
</comment>
<dbReference type="InterPro" id="IPR033690">
    <property type="entry name" value="Adenylat_kinase_CS"/>
</dbReference>
<evidence type="ECO:0000256" key="1">
    <source>
        <dbReference type="ARBA" id="ARBA00000582"/>
    </source>
</evidence>
<dbReference type="EMBL" id="JALJOQ010000032">
    <property type="protein sequence ID" value="KAK9807236.1"/>
    <property type="molecule type" value="Genomic_DNA"/>
</dbReference>
<dbReference type="HAMAP" id="MF_00235">
    <property type="entry name" value="Adenylate_kinase_Adk"/>
    <property type="match status" value="1"/>
</dbReference>
<dbReference type="GO" id="GO:0003677">
    <property type="term" value="F:DNA binding"/>
    <property type="evidence" value="ECO:0007669"/>
    <property type="project" value="InterPro"/>
</dbReference>
<dbReference type="InterPro" id="IPR006259">
    <property type="entry name" value="Adenyl_kin_sub"/>
</dbReference>
<organism evidence="11 12">
    <name type="scientific">Symbiochloris irregularis</name>
    <dbReference type="NCBI Taxonomy" id="706552"/>
    <lineage>
        <taxon>Eukaryota</taxon>
        <taxon>Viridiplantae</taxon>
        <taxon>Chlorophyta</taxon>
        <taxon>core chlorophytes</taxon>
        <taxon>Trebouxiophyceae</taxon>
        <taxon>Trebouxiales</taxon>
        <taxon>Trebouxiaceae</taxon>
        <taxon>Symbiochloris</taxon>
    </lineage>
</organism>
<feature type="region of interest" description="Disordered" evidence="9">
    <location>
        <begin position="172"/>
        <end position="202"/>
    </location>
</feature>
<dbReference type="SUPFAM" id="SSF63763">
    <property type="entry name" value="SAND domain-like"/>
    <property type="match status" value="1"/>
</dbReference>
<accession>A0AAW1P6J8</accession>
<keyword evidence="5" id="KW-0808">Transferase</keyword>
<evidence type="ECO:0000259" key="10">
    <source>
        <dbReference type="PROSITE" id="PS51011"/>
    </source>
</evidence>
<proteinExistence type="inferred from homology"/>
<dbReference type="GO" id="GO:0005524">
    <property type="term" value="F:ATP binding"/>
    <property type="evidence" value="ECO:0007669"/>
    <property type="project" value="InterPro"/>
</dbReference>
<evidence type="ECO:0000256" key="8">
    <source>
        <dbReference type="ARBA" id="ARBA00031517"/>
    </source>
</evidence>
<comment type="similarity">
    <text evidence="3">Belongs to the adenylate kinase family.</text>
</comment>
<dbReference type="PRINTS" id="PR00094">
    <property type="entry name" value="ADENYLTKNASE"/>
</dbReference>
<dbReference type="SUPFAM" id="SSF46774">
    <property type="entry name" value="ARID-like"/>
    <property type="match status" value="1"/>
</dbReference>
<dbReference type="NCBIfam" id="TIGR01351">
    <property type="entry name" value="adk"/>
    <property type="match status" value="1"/>
</dbReference>
<dbReference type="Gene3D" id="3.10.390.10">
    <property type="entry name" value="SAND domain-like"/>
    <property type="match status" value="1"/>
</dbReference>
<protein>
    <recommendedName>
        <fullName evidence="4">adenylate kinase</fullName>
        <ecNumber evidence="4">2.7.4.3</ecNumber>
    </recommendedName>
    <alternativeName>
        <fullName evidence="8">ATP:AMP phosphotransferase</fullName>
    </alternativeName>
</protein>
<dbReference type="Gene3D" id="3.40.50.300">
    <property type="entry name" value="P-loop containing nucleotide triphosphate hydrolases"/>
    <property type="match status" value="1"/>
</dbReference>
<evidence type="ECO:0000256" key="7">
    <source>
        <dbReference type="ARBA" id="ARBA00022777"/>
    </source>
</evidence>
<name>A0AAW1P6J8_9CHLO</name>
<dbReference type="NCBIfam" id="NF001381">
    <property type="entry name" value="PRK00279.1-3"/>
    <property type="match status" value="1"/>
</dbReference>
<dbReference type="AlphaFoldDB" id="A0AAW1P6J8"/>
<comment type="caution">
    <text evidence="11">The sequence shown here is derived from an EMBL/GenBank/DDBJ whole genome shotgun (WGS) entry which is preliminary data.</text>
</comment>
<sequence>MTSEATKAAEAFTTQQGSDAEAGRPAAEQAGQVAEEQEAGAGAGPSEEPLKVEIICGVLRGTLLVDKLKVVSGGQEMSPTEFEKLGGKALAKKWRTSCKVVAADGSTRQQVGDWLQERNCQAPIPRGGNRPGGSISQLRRAMAPRPPKDTSERQFCTASDIQAHLRRQFLGLLPGDPTADDLPAELPPSSPSPSAPAQPDEPRPLVVVDLALTTHAQLMALSASSAQAPLGALLPKQPGVARDRMAYVTGQKPAVERGSVPVKGSAQAAAALEDYLCGRSHDCPWLSLGARGPIMIAGKELDLRRLHELVKERGGYHQVCTDKKWSATATLLGITADACTNRAHLLRKNYQRFLGAYITRKPSLPGEDGDEEASSEEAAAVSGSLDAGEMAGPADSFDLCTDPMASVPDPKPDAHWKGTPNRESSKDGGKPPAPPSGAVPPKKEQEKATSKKDGPELDSVPTESLLAEIQRRVDCLSKPEKRLILVGPPGCGKGTQSPQLKKEHCLCHLATGDMLRAAVAAGTPMGKEAEKAMQSGGLVADDIVVGLIEEASQRPECRIGFILDGFPRTLTQAEKLDDMLTKRGGGIDAVLDFSVPESILVERVTGRLVHPASGRSYHEKFHPPKKEGVDDFTGEPLIRRKDDTEEILKSRLKTFRDQTAPVLEHYKSKVAHIQAEKSKEDVAAQISKAL</sequence>
<dbReference type="SUPFAM" id="SSF52540">
    <property type="entry name" value="P-loop containing nucleoside triphosphate hydrolases"/>
    <property type="match status" value="1"/>
</dbReference>
<comment type="function">
    <text evidence="2">Catalyzes the reversible transfer of the terminal phosphate group between ATP and AMP. Plays an important role in cellular energy homeostasis and in adenine nucleotide metabolism.</text>
</comment>
<feature type="compositionally biased region" description="Pro residues" evidence="9">
    <location>
        <begin position="185"/>
        <end position="196"/>
    </location>
</feature>
<feature type="domain" description="ARID" evidence="10">
    <location>
        <begin position="262"/>
        <end position="362"/>
    </location>
</feature>
<gene>
    <name evidence="11" type="ORF">WJX73_000611</name>
</gene>
<dbReference type="SMART" id="SM00501">
    <property type="entry name" value="BRIGHT"/>
    <property type="match status" value="1"/>
</dbReference>
<evidence type="ECO:0000256" key="6">
    <source>
        <dbReference type="ARBA" id="ARBA00022741"/>
    </source>
</evidence>
<dbReference type="Pfam" id="PF01388">
    <property type="entry name" value="ARID"/>
    <property type="match status" value="1"/>
</dbReference>
<feature type="region of interest" description="Disordered" evidence="9">
    <location>
        <begin position="1"/>
        <end position="46"/>
    </location>
</feature>